<feature type="domain" description="DYW" evidence="2">
    <location>
        <begin position="99"/>
        <end position="149"/>
    </location>
</feature>
<sequence length="189" mass="21502">MTPHKISSLAQSNNHPDPSLQPITLFVLTNIYATAGKWEGVDNVRSLADSKGLKKDPGWSYIELNNKMEVFYIGNYSHPQCDEIYEKLDELLGKMKILGYVPDYSFVLQDVEEDEKQHILTSHNERLAIVYGILNTPPKTTNRIFKNLREPDVIKVLFLVKAMQLVLTEGFIFLSPAEAKRISTFVSQS</sequence>
<accession>A0ABQ5ARL4</accession>
<dbReference type="Pfam" id="PF20431">
    <property type="entry name" value="E_motif"/>
    <property type="match status" value="1"/>
</dbReference>
<dbReference type="PANTHER" id="PTHR47926">
    <property type="entry name" value="PENTATRICOPEPTIDE REPEAT-CONTAINING PROTEIN"/>
    <property type="match status" value="1"/>
</dbReference>
<reference evidence="3" key="2">
    <citation type="submission" date="2022-01" db="EMBL/GenBank/DDBJ databases">
        <authorList>
            <person name="Yamashiro T."/>
            <person name="Shiraishi A."/>
            <person name="Satake H."/>
            <person name="Nakayama K."/>
        </authorList>
    </citation>
    <scope>NUCLEOTIDE SEQUENCE</scope>
</reference>
<name>A0ABQ5ARL4_9ASTR</name>
<proteinExistence type="inferred from homology"/>
<dbReference type="InterPro" id="IPR046960">
    <property type="entry name" value="PPR_At4g14850-like_plant"/>
</dbReference>
<gene>
    <name evidence="3" type="ORF">Tco_0838759</name>
</gene>
<dbReference type="Pfam" id="PF14432">
    <property type="entry name" value="DYW_deaminase"/>
    <property type="match status" value="1"/>
</dbReference>
<evidence type="ECO:0000313" key="4">
    <source>
        <dbReference type="Proteomes" id="UP001151760"/>
    </source>
</evidence>
<comment type="caution">
    <text evidence="3">The sequence shown here is derived from an EMBL/GenBank/DDBJ whole genome shotgun (WGS) entry which is preliminary data.</text>
</comment>
<reference evidence="3" key="1">
    <citation type="journal article" date="2022" name="Int. J. Mol. Sci.">
        <title>Draft Genome of Tanacetum Coccineum: Genomic Comparison of Closely Related Tanacetum-Family Plants.</title>
        <authorList>
            <person name="Yamashiro T."/>
            <person name="Shiraishi A."/>
            <person name="Nakayama K."/>
            <person name="Satake H."/>
        </authorList>
    </citation>
    <scope>NUCLEOTIDE SEQUENCE</scope>
</reference>
<dbReference type="PANTHER" id="PTHR47926:SF486">
    <property type="entry name" value="(WILD MALAYSIAN BANANA) HYPOTHETICAL PROTEIN"/>
    <property type="match status" value="1"/>
</dbReference>
<comment type="similarity">
    <text evidence="1">Belongs to the PPR family. PCMP-H subfamily.</text>
</comment>
<evidence type="ECO:0000256" key="1">
    <source>
        <dbReference type="ARBA" id="ARBA00006643"/>
    </source>
</evidence>
<dbReference type="Proteomes" id="UP001151760">
    <property type="component" value="Unassembled WGS sequence"/>
</dbReference>
<evidence type="ECO:0000259" key="2">
    <source>
        <dbReference type="Pfam" id="PF14432"/>
    </source>
</evidence>
<evidence type="ECO:0000313" key="3">
    <source>
        <dbReference type="EMBL" id="GJT04297.1"/>
    </source>
</evidence>
<dbReference type="EMBL" id="BQNB010012499">
    <property type="protein sequence ID" value="GJT04297.1"/>
    <property type="molecule type" value="Genomic_DNA"/>
</dbReference>
<organism evidence="3 4">
    <name type="scientific">Tanacetum coccineum</name>
    <dbReference type="NCBI Taxonomy" id="301880"/>
    <lineage>
        <taxon>Eukaryota</taxon>
        <taxon>Viridiplantae</taxon>
        <taxon>Streptophyta</taxon>
        <taxon>Embryophyta</taxon>
        <taxon>Tracheophyta</taxon>
        <taxon>Spermatophyta</taxon>
        <taxon>Magnoliopsida</taxon>
        <taxon>eudicotyledons</taxon>
        <taxon>Gunneridae</taxon>
        <taxon>Pentapetalae</taxon>
        <taxon>asterids</taxon>
        <taxon>campanulids</taxon>
        <taxon>Asterales</taxon>
        <taxon>Asteraceae</taxon>
        <taxon>Asteroideae</taxon>
        <taxon>Anthemideae</taxon>
        <taxon>Anthemidinae</taxon>
        <taxon>Tanacetum</taxon>
    </lineage>
</organism>
<dbReference type="InterPro" id="IPR032867">
    <property type="entry name" value="DYW_dom"/>
</dbReference>
<protein>
    <submittedName>
        <fullName evidence="3">Pentatricopeptide repeat-containing protein</fullName>
    </submittedName>
</protein>
<keyword evidence="4" id="KW-1185">Reference proteome</keyword>
<dbReference type="Pfam" id="PF20430">
    <property type="entry name" value="Eplus_motif"/>
    <property type="match status" value="1"/>
</dbReference>
<dbReference type="InterPro" id="IPR046848">
    <property type="entry name" value="E_motif"/>
</dbReference>
<dbReference type="InterPro" id="IPR046849">
    <property type="entry name" value="E2_motif"/>
</dbReference>